<dbReference type="PROSITE" id="PS50022">
    <property type="entry name" value="FA58C_3"/>
    <property type="match status" value="1"/>
</dbReference>
<dbReference type="InterPro" id="IPR000421">
    <property type="entry name" value="FA58C"/>
</dbReference>
<evidence type="ECO:0000313" key="4">
    <source>
        <dbReference type="Proteomes" id="UP000801492"/>
    </source>
</evidence>
<dbReference type="SUPFAM" id="SSF49785">
    <property type="entry name" value="Galactose-binding domain-like"/>
    <property type="match status" value="1"/>
</dbReference>
<gene>
    <name evidence="3" type="ORF">ILUMI_22094</name>
</gene>
<reference evidence="3" key="1">
    <citation type="submission" date="2019-08" db="EMBL/GenBank/DDBJ databases">
        <title>The genome of the North American firefly Photinus pyralis.</title>
        <authorList>
            <consortium name="Photinus pyralis genome working group"/>
            <person name="Fallon T.R."/>
            <person name="Sander Lower S.E."/>
            <person name="Weng J.-K."/>
        </authorList>
    </citation>
    <scope>NUCLEOTIDE SEQUENCE</scope>
    <source>
        <strain evidence="3">TRF0915ILg1</strain>
        <tissue evidence="3">Whole body</tissue>
    </source>
</reference>
<feature type="region of interest" description="Disordered" evidence="1">
    <location>
        <begin position="67"/>
        <end position="99"/>
    </location>
</feature>
<name>A0A8K0CAT1_IGNLU</name>
<comment type="caution">
    <text evidence="3">The sequence shown here is derived from an EMBL/GenBank/DDBJ whole genome shotgun (WGS) entry which is preliminary data.</text>
</comment>
<protein>
    <recommendedName>
        <fullName evidence="2">F5/8 type C domain-containing protein</fullName>
    </recommendedName>
</protein>
<dbReference type="Gene3D" id="2.60.120.260">
    <property type="entry name" value="Galactose-binding domain-like"/>
    <property type="match status" value="1"/>
</dbReference>
<dbReference type="PANTHER" id="PTHR24543">
    <property type="entry name" value="MULTICOPPER OXIDASE-RELATED"/>
    <property type="match status" value="1"/>
</dbReference>
<dbReference type="Pfam" id="PF00754">
    <property type="entry name" value="F5_F8_type_C"/>
    <property type="match status" value="1"/>
</dbReference>
<feature type="compositionally biased region" description="Polar residues" evidence="1">
    <location>
        <begin position="67"/>
        <end position="78"/>
    </location>
</feature>
<dbReference type="OrthoDB" id="6071166at2759"/>
<dbReference type="EMBL" id="VTPC01090227">
    <property type="protein sequence ID" value="KAF2884075.1"/>
    <property type="molecule type" value="Genomic_DNA"/>
</dbReference>
<proteinExistence type="predicted"/>
<organism evidence="3 4">
    <name type="scientific">Ignelater luminosus</name>
    <name type="common">Cucubano</name>
    <name type="synonym">Pyrophorus luminosus</name>
    <dbReference type="NCBI Taxonomy" id="2038154"/>
    <lineage>
        <taxon>Eukaryota</taxon>
        <taxon>Metazoa</taxon>
        <taxon>Ecdysozoa</taxon>
        <taxon>Arthropoda</taxon>
        <taxon>Hexapoda</taxon>
        <taxon>Insecta</taxon>
        <taxon>Pterygota</taxon>
        <taxon>Neoptera</taxon>
        <taxon>Endopterygota</taxon>
        <taxon>Coleoptera</taxon>
        <taxon>Polyphaga</taxon>
        <taxon>Elateriformia</taxon>
        <taxon>Elateroidea</taxon>
        <taxon>Elateridae</taxon>
        <taxon>Agrypninae</taxon>
        <taxon>Pyrophorini</taxon>
        <taxon>Ignelater</taxon>
    </lineage>
</organism>
<evidence type="ECO:0000313" key="3">
    <source>
        <dbReference type="EMBL" id="KAF2884075.1"/>
    </source>
</evidence>
<dbReference type="PANTHER" id="PTHR24543:SF291">
    <property type="entry name" value="SMOKE ALARM, ISOFORM D"/>
    <property type="match status" value="1"/>
</dbReference>
<accession>A0A8K0CAT1</accession>
<evidence type="ECO:0000256" key="1">
    <source>
        <dbReference type="SAM" id="MobiDB-lite"/>
    </source>
</evidence>
<dbReference type="Proteomes" id="UP000801492">
    <property type="component" value="Unassembled WGS sequence"/>
</dbReference>
<evidence type="ECO:0000259" key="2">
    <source>
        <dbReference type="PROSITE" id="PS50022"/>
    </source>
</evidence>
<dbReference type="InterPro" id="IPR008979">
    <property type="entry name" value="Galactose-bd-like_sf"/>
</dbReference>
<keyword evidence="4" id="KW-1185">Reference proteome</keyword>
<sequence length="164" mass="18546">MDQRIFALLDSTSTRTILGREGWKVLSSLKFMLSMKNRPSELVHSLTQCIAPLGMENGAIKDEDITASSSFDSGNVGPQNGRVRTERNGGAWCPSKQATTEPEEWLQIDLKTIHMITATGTQGRFGNGQGVEFAEAYMLEYWRPRLSKWIRYRNNKGEEETTRE</sequence>
<dbReference type="AlphaFoldDB" id="A0A8K0CAT1"/>
<feature type="domain" description="F5/8 type C" evidence="2">
    <location>
        <begin position="49"/>
        <end position="164"/>
    </location>
</feature>